<keyword evidence="1" id="KW-0472">Membrane</keyword>
<keyword evidence="1" id="KW-0812">Transmembrane</keyword>
<accession>A0ABC8UCJ4</accession>
<keyword evidence="4" id="KW-1185">Reference proteome</keyword>
<feature type="domain" description="CNNM transmembrane" evidence="2">
    <location>
        <begin position="157"/>
        <end position="192"/>
    </location>
</feature>
<dbReference type="EMBL" id="CAUOFW020007506">
    <property type="protein sequence ID" value="CAK9179481.1"/>
    <property type="molecule type" value="Genomic_DNA"/>
</dbReference>
<protein>
    <recommendedName>
        <fullName evidence="2">CNNM transmembrane domain-containing protein</fullName>
    </recommendedName>
</protein>
<feature type="non-terminal residue" evidence="3">
    <location>
        <position position="192"/>
    </location>
</feature>
<dbReference type="PROSITE" id="PS51846">
    <property type="entry name" value="CNNM"/>
    <property type="match status" value="1"/>
</dbReference>
<sequence length="192" mass="21243">MSIESSMLNRSSVLSGSSSSLFFACNRQIQISTRISPQIFSFPSRISTNCIVPYIHRGFFNSRLRESEVFDAPSHLRSVVVRGSGSDKVEDCTDRVNLWFVEVLVKRGFVLAAMICGILALGCRRVLAAEGVLDAGYGVFEQSVLALRSSWPKVLLVLRLFKEQGLVLAALLGLSAFFSMAETSITTLWPWK</sequence>
<evidence type="ECO:0000259" key="2">
    <source>
        <dbReference type="PROSITE" id="PS51846"/>
    </source>
</evidence>
<evidence type="ECO:0000256" key="1">
    <source>
        <dbReference type="PROSITE-ProRule" id="PRU01193"/>
    </source>
</evidence>
<dbReference type="Proteomes" id="UP001642360">
    <property type="component" value="Unassembled WGS sequence"/>
</dbReference>
<evidence type="ECO:0000313" key="4">
    <source>
        <dbReference type="Proteomes" id="UP001642360"/>
    </source>
</evidence>
<keyword evidence="1" id="KW-1133">Transmembrane helix</keyword>
<dbReference type="GO" id="GO:0016020">
    <property type="term" value="C:membrane"/>
    <property type="evidence" value="ECO:0007669"/>
    <property type="project" value="UniProtKB-UniRule"/>
</dbReference>
<dbReference type="InterPro" id="IPR002550">
    <property type="entry name" value="CNNM"/>
</dbReference>
<name>A0ABC8UCJ4_9AQUA</name>
<proteinExistence type="predicted"/>
<comment type="caution">
    <text evidence="3">The sequence shown here is derived from an EMBL/GenBank/DDBJ whole genome shotgun (WGS) entry which is preliminary data.</text>
</comment>
<evidence type="ECO:0000313" key="3">
    <source>
        <dbReference type="EMBL" id="CAK9179481.1"/>
    </source>
</evidence>
<gene>
    <name evidence="3" type="ORF">ILEXP_LOCUS49416</name>
</gene>
<reference evidence="3 4" key="1">
    <citation type="submission" date="2024-02" db="EMBL/GenBank/DDBJ databases">
        <authorList>
            <person name="Vignale AGUSTIN F."/>
            <person name="Sosa J E."/>
            <person name="Modenutti C."/>
        </authorList>
    </citation>
    <scope>NUCLEOTIDE SEQUENCE [LARGE SCALE GENOMIC DNA]</scope>
</reference>
<dbReference type="AlphaFoldDB" id="A0ABC8UCJ4"/>
<organism evidence="3 4">
    <name type="scientific">Ilex paraguariensis</name>
    <name type="common">yerba mate</name>
    <dbReference type="NCBI Taxonomy" id="185542"/>
    <lineage>
        <taxon>Eukaryota</taxon>
        <taxon>Viridiplantae</taxon>
        <taxon>Streptophyta</taxon>
        <taxon>Embryophyta</taxon>
        <taxon>Tracheophyta</taxon>
        <taxon>Spermatophyta</taxon>
        <taxon>Magnoliopsida</taxon>
        <taxon>eudicotyledons</taxon>
        <taxon>Gunneridae</taxon>
        <taxon>Pentapetalae</taxon>
        <taxon>asterids</taxon>
        <taxon>campanulids</taxon>
        <taxon>Aquifoliales</taxon>
        <taxon>Aquifoliaceae</taxon>
        <taxon>Ilex</taxon>
    </lineage>
</organism>